<evidence type="ECO:0000256" key="9">
    <source>
        <dbReference type="ARBA" id="ARBA00048816"/>
    </source>
</evidence>
<feature type="binding site" evidence="11">
    <location>
        <position position="259"/>
    </location>
    <ligand>
        <name>L-glutamine</name>
        <dbReference type="ChEBI" id="CHEBI:58359"/>
    </ligand>
</feature>
<feature type="region of interest" description="CPSase" evidence="11">
    <location>
        <begin position="1"/>
        <end position="180"/>
    </location>
</feature>
<dbReference type="PRINTS" id="PR00099">
    <property type="entry name" value="CPSGATASE"/>
</dbReference>
<dbReference type="GO" id="GO:0006207">
    <property type="term" value="P:'de novo' pyrimidine nucleobase biosynthetic process"/>
    <property type="evidence" value="ECO:0007669"/>
    <property type="project" value="InterPro"/>
</dbReference>
<keyword evidence="7 11" id="KW-0315">Glutamine amidotransferase</keyword>
<dbReference type="EMBL" id="LSUQ01000014">
    <property type="protein sequence ID" value="OAG94168.1"/>
    <property type="molecule type" value="Genomic_DNA"/>
</dbReference>
<dbReference type="InterPro" id="IPR035686">
    <property type="entry name" value="CPSase_GATase1"/>
</dbReference>
<evidence type="ECO:0000256" key="1">
    <source>
        <dbReference type="ARBA" id="ARBA00004812"/>
    </source>
</evidence>
<comment type="similarity">
    <text evidence="3 11">Belongs to the CarA family.</text>
</comment>
<dbReference type="UniPathway" id="UPA00068">
    <property type="reaction ID" value="UER00171"/>
</dbReference>
<feature type="active site" evidence="11">
    <location>
        <position position="345"/>
    </location>
</feature>
<feature type="binding site" evidence="11">
    <location>
        <position position="57"/>
    </location>
    <ligand>
        <name>L-glutamine</name>
        <dbReference type="ChEBI" id="CHEBI:58359"/>
    </ligand>
</feature>
<keyword evidence="5 11" id="KW-0547">Nucleotide-binding</keyword>
<feature type="active site" description="Nucleophile" evidence="11">
    <location>
        <position position="258"/>
    </location>
</feature>
<dbReference type="InterPro" id="IPR036480">
    <property type="entry name" value="CarbP_synth_ssu_N_sf"/>
</dbReference>
<evidence type="ECO:0000256" key="2">
    <source>
        <dbReference type="ARBA" id="ARBA00005077"/>
    </source>
</evidence>
<name>A0A853KCT2_9BACL</name>
<keyword evidence="11" id="KW-0055">Arginine biosynthesis</keyword>
<evidence type="ECO:0000256" key="10">
    <source>
        <dbReference type="ARBA" id="ARBA00049285"/>
    </source>
</evidence>
<dbReference type="GO" id="GO:0005524">
    <property type="term" value="F:ATP binding"/>
    <property type="evidence" value="ECO:0007669"/>
    <property type="project" value="UniProtKB-UniRule"/>
</dbReference>
<sequence length="374" mass="41067">MYACSEGGVNKVNKARLILEDGTEFVGKSVGSEGTALGEVVFNTGMTGYQEVLTDPSYCGQIVTMTYPLIGNYGVSVNDSESLRPWASGFVVREAATHPSHHQMQMTLDAYLKEHHVVGIEGIDTRQLTRTLRKHGTMRGMITTSDESTRDLLLQLSETATLRDQVAQVTTDTPYRIPGPLRRVVLLDLGVKMNTVRSLTARGCDLIVMPAYSSREEILAWQPEGLMMSNGPGDPADLGVIVETIRSLLGVIPIFGICMGHQLLSLACGAKTEKLRFGHRGVNHPVRDLRDQRVYITSQNHGYVVADESLGDSPLDVTHVNQNDGSIEGVTHRELRAFSVQFHPEAKPGPDDSEYLFDEFMKMIDEQRGGAAHA</sequence>
<feature type="domain" description="Carbamoyl-phosphate synthase small subunit N-terminal" evidence="12">
    <location>
        <begin position="13"/>
        <end position="143"/>
    </location>
</feature>
<feature type="active site" evidence="11">
    <location>
        <position position="343"/>
    </location>
</feature>
<dbReference type="UniPathway" id="UPA00070">
    <property type="reaction ID" value="UER00115"/>
</dbReference>
<dbReference type="Pfam" id="PF00988">
    <property type="entry name" value="CPSase_sm_chain"/>
    <property type="match status" value="1"/>
</dbReference>
<dbReference type="PANTHER" id="PTHR43418">
    <property type="entry name" value="MULTIFUNCTIONAL TRYPTOPHAN BIOSYNTHESIS PROTEIN-RELATED"/>
    <property type="match status" value="1"/>
</dbReference>
<dbReference type="SMART" id="SM01097">
    <property type="entry name" value="CPSase_sm_chain"/>
    <property type="match status" value="1"/>
</dbReference>
<dbReference type="Gene3D" id="3.50.30.20">
    <property type="entry name" value="Carbamoyl-phosphate synthase small subunit, N-terminal domain"/>
    <property type="match status" value="1"/>
</dbReference>
<dbReference type="PROSITE" id="PS51273">
    <property type="entry name" value="GATASE_TYPE_1"/>
    <property type="match status" value="1"/>
</dbReference>
<dbReference type="SUPFAM" id="SSF52021">
    <property type="entry name" value="Carbamoyl phosphate synthetase, small subunit N-terminal domain"/>
    <property type="match status" value="1"/>
</dbReference>
<evidence type="ECO:0000256" key="5">
    <source>
        <dbReference type="ARBA" id="ARBA00022741"/>
    </source>
</evidence>
<dbReference type="EC" id="6.3.5.5" evidence="11"/>
<comment type="function">
    <text evidence="11">Small subunit of the glutamine-dependent carbamoyl phosphate synthetase (CPSase). CPSase catalyzes the formation of carbamoyl phosphate from the ammonia moiety of glutamine, carbonate, and phosphate donated by ATP, constituting the first step of 2 biosynthetic pathways, one leading to arginine and/or urea and the other to pyrimidine nucleotides. The small subunit (glutamine amidotransferase) binds and cleaves glutamine to supply the large subunit with the substrate ammonia.</text>
</comment>
<dbReference type="GO" id="GO:0004088">
    <property type="term" value="F:carbamoyl-phosphate synthase (glutamine-hydrolyzing) activity"/>
    <property type="evidence" value="ECO:0007669"/>
    <property type="project" value="UniProtKB-UniRule"/>
</dbReference>
<reference evidence="13 14" key="1">
    <citation type="submission" date="2016-02" db="EMBL/GenBank/DDBJ databases">
        <title>Draft genome sequence of Acidibacillus ferrooxidans SLC66.</title>
        <authorList>
            <person name="Oliveira G."/>
            <person name="Nancucheo I."/>
            <person name="Dall'Agnol H."/>
            <person name="Johnson B."/>
            <person name="Oliveira R."/>
            <person name="Nunes G.L."/>
            <person name="Tzotzos G."/>
            <person name="Orellana S.C."/>
            <person name="Salim A.C."/>
            <person name="Araujo F.M."/>
        </authorList>
    </citation>
    <scope>NUCLEOTIDE SEQUENCE [LARGE SCALE GENOMIC DNA]</scope>
    <source>
        <strain evidence="13 14">SLC66</strain>
    </source>
</reference>
<keyword evidence="8 11" id="KW-0665">Pyrimidine biosynthesis</keyword>
<dbReference type="InterPro" id="IPR017926">
    <property type="entry name" value="GATASE"/>
</dbReference>
<comment type="caution">
    <text evidence="13">The sequence shown here is derived from an EMBL/GenBank/DDBJ whole genome shotgun (WGS) entry which is preliminary data.</text>
</comment>
<dbReference type="InterPro" id="IPR050472">
    <property type="entry name" value="Anth_synth/Amidotransfase"/>
</dbReference>
<feature type="binding site" evidence="11">
    <location>
        <position position="303"/>
    </location>
    <ligand>
        <name>L-glutamine</name>
        <dbReference type="ChEBI" id="CHEBI:58359"/>
    </ligand>
</feature>
<dbReference type="NCBIfam" id="TIGR01368">
    <property type="entry name" value="CPSaseIIsmall"/>
    <property type="match status" value="1"/>
</dbReference>
<organism evidence="13 14">
    <name type="scientific">Ferroacidibacillus organovorans</name>
    <dbReference type="NCBI Taxonomy" id="1765683"/>
    <lineage>
        <taxon>Bacteria</taxon>
        <taxon>Bacillati</taxon>
        <taxon>Bacillota</taxon>
        <taxon>Bacilli</taxon>
        <taxon>Bacillales</taxon>
        <taxon>Alicyclobacillaceae</taxon>
        <taxon>Ferroacidibacillus</taxon>
    </lineage>
</organism>
<gene>
    <name evidence="11" type="primary">carA</name>
    <name evidence="13" type="ORF">AYW79_06545</name>
</gene>
<dbReference type="FunFam" id="3.50.30.20:FF:000001">
    <property type="entry name" value="Carbamoyl-phosphate synthase small chain"/>
    <property type="match status" value="1"/>
</dbReference>
<evidence type="ECO:0000256" key="7">
    <source>
        <dbReference type="ARBA" id="ARBA00022962"/>
    </source>
</evidence>
<protein>
    <recommendedName>
        <fullName evidence="11">Carbamoyl phosphate synthase small chain</fullName>
        <ecNumber evidence="11">6.3.5.5</ecNumber>
    </recommendedName>
    <alternativeName>
        <fullName evidence="11">Carbamoyl phosphate synthetase glutamine chain</fullName>
    </alternativeName>
</protein>
<feature type="binding site" evidence="11">
    <location>
        <position position="300"/>
    </location>
    <ligand>
        <name>L-glutamine</name>
        <dbReference type="ChEBI" id="CHEBI:58359"/>
    </ligand>
</feature>
<evidence type="ECO:0000256" key="3">
    <source>
        <dbReference type="ARBA" id="ARBA00007800"/>
    </source>
</evidence>
<feature type="binding site" evidence="11">
    <location>
        <position position="262"/>
    </location>
    <ligand>
        <name>L-glutamine</name>
        <dbReference type="ChEBI" id="CHEBI:58359"/>
    </ligand>
</feature>
<dbReference type="Gene3D" id="3.40.50.880">
    <property type="match status" value="1"/>
</dbReference>
<proteinExistence type="inferred from homology"/>
<dbReference type="PANTHER" id="PTHR43418:SF7">
    <property type="entry name" value="CARBAMOYL-PHOSPHATE SYNTHASE SMALL CHAIN"/>
    <property type="match status" value="1"/>
</dbReference>
<comment type="pathway">
    <text evidence="2 11">Amino-acid biosynthesis; L-arginine biosynthesis; carbamoyl phosphate from bicarbonate: step 1/1.</text>
</comment>
<dbReference type="CDD" id="cd01744">
    <property type="entry name" value="GATase1_CPSase"/>
    <property type="match status" value="1"/>
</dbReference>
<comment type="catalytic activity">
    <reaction evidence="10 11">
        <text>L-glutamine + H2O = L-glutamate + NH4(+)</text>
        <dbReference type="Rhea" id="RHEA:15889"/>
        <dbReference type="ChEBI" id="CHEBI:15377"/>
        <dbReference type="ChEBI" id="CHEBI:28938"/>
        <dbReference type="ChEBI" id="CHEBI:29985"/>
        <dbReference type="ChEBI" id="CHEBI:58359"/>
    </reaction>
</comment>
<dbReference type="NCBIfam" id="NF009475">
    <property type="entry name" value="PRK12838.1"/>
    <property type="match status" value="1"/>
</dbReference>
<evidence type="ECO:0000256" key="6">
    <source>
        <dbReference type="ARBA" id="ARBA00022840"/>
    </source>
</evidence>
<dbReference type="PRINTS" id="PR00096">
    <property type="entry name" value="GATASE"/>
</dbReference>
<dbReference type="Proteomes" id="UP000077421">
    <property type="component" value="Unassembled WGS sequence"/>
</dbReference>
<dbReference type="InterPro" id="IPR006274">
    <property type="entry name" value="CarbamoylP_synth_ssu"/>
</dbReference>
<comment type="subunit">
    <text evidence="11">Composed of two chains; the small (or glutamine) chain promotes the hydrolysis of glutamine to ammonia, which is used by the large (or ammonia) chain to synthesize carbamoyl phosphate. Tetramer of heterodimers (alpha,beta)4.</text>
</comment>
<keyword evidence="11" id="KW-0028">Amino-acid biosynthesis</keyword>
<evidence type="ECO:0000313" key="13">
    <source>
        <dbReference type="EMBL" id="OAG94168.1"/>
    </source>
</evidence>
<comment type="catalytic activity">
    <reaction evidence="9 11">
        <text>hydrogencarbonate + L-glutamine + 2 ATP + H2O = carbamoyl phosphate + L-glutamate + 2 ADP + phosphate + 2 H(+)</text>
        <dbReference type="Rhea" id="RHEA:18633"/>
        <dbReference type="ChEBI" id="CHEBI:15377"/>
        <dbReference type="ChEBI" id="CHEBI:15378"/>
        <dbReference type="ChEBI" id="CHEBI:17544"/>
        <dbReference type="ChEBI" id="CHEBI:29985"/>
        <dbReference type="ChEBI" id="CHEBI:30616"/>
        <dbReference type="ChEBI" id="CHEBI:43474"/>
        <dbReference type="ChEBI" id="CHEBI:58228"/>
        <dbReference type="ChEBI" id="CHEBI:58359"/>
        <dbReference type="ChEBI" id="CHEBI:456216"/>
        <dbReference type="EC" id="6.3.5.5"/>
    </reaction>
</comment>
<keyword evidence="6 11" id="KW-0067">ATP-binding</keyword>
<dbReference type="PRINTS" id="PR00097">
    <property type="entry name" value="ANTSNTHASEII"/>
</dbReference>
<dbReference type="GO" id="GO:0006541">
    <property type="term" value="P:glutamine metabolic process"/>
    <property type="evidence" value="ECO:0007669"/>
    <property type="project" value="InterPro"/>
</dbReference>
<evidence type="ECO:0000259" key="12">
    <source>
        <dbReference type="SMART" id="SM01097"/>
    </source>
</evidence>
<evidence type="ECO:0000256" key="8">
    <source>
        <dbReference type="ARBA" id="ARBA00022975"/>
    </source>
</evidence>
<evidence type="ECO:0000256" key="11">
    <source>
        <dbReference type="HAMAP-Rule" id="MF_01209"/>
    </source>
</evidence>
<feature type="binding site" evidence="11">
    <location>
        <position position="233"/>
    </location>
    <ligand>
        <name>L-glutamine</name>
        <dbReference type="ChEBI" id="CHEBI:58359"/>
    </ligand>
</feature>
<dbReference type="InterPro" id="IPR002474">
    <property type="entry name" value="CarbamoylP_synth_ssu_N"/>
</dbReference>
<comment type="pathway">
    <text evidence="1 11">Pyrimidine metabolism; UMP biosynthesis via de novo pathway; (S)-dihydroorotate from bicarbonate: step 1/3.</text>
</comment>
<accession>A0A853KCT2</accession>
<evidence type="ECO:0000313" key="14">
    <source>
        <dbReference type="Proteomes" id="UP000077421"/>
    </source>
</evidence>
<dbReference type="AlphaFoldDB" id="A0A853KCT2"/>
<dbReference type="Pfam" id="PF00117">
    <property type="entry name" value="GATase"/>
    <property type="match status" value="1"/>
</dbReference>
<feature type="binding site" evidence="11">
    <location>
        <position position="302"/>
    </location>
    <ligand>
        <name>L-glutamine</name>
        <dbReference type="ChEBI" id="CHEBI:58359"/>
    </ligand>
</feature>
<dbReference type="GO" id="GO:0006526">
    <property type="term" value="P:L-arginine biosynthetic process"/>
    <property type="evidence" value="ECO:0007669"/>
    <property type="project" value="UniProtKB-UniRule"/>
</dbReference>
<dbReference type="InterPro" id="IPR029062">
    <property type="entry name" value="Class_I_gatase-like"/>
</dbReference>
<dbReference type="GO" id="GO:0044205">
    <property type="term" value="P:'de novo' UMP biosynthetic process"/>
    <property type="evidence" value="ECO:0007669"/>
    <property type="project" value="UniProtKB-UniRule"/>
</dbReference>
<keyword evidence="4 11" id="KW-0436">Ligase</keyword>
<feature type="binding site" evidence="11">
    <location>
        <position position="231"/>
    </location>
    <ligand>
        <name>L-glutamine</name>
        <dbReference type="ChEBI" id="CHEBI:58359"/>
    </ligand>
</feature>
<dbReference type="SUPFAM" id="SSF52317">
    <property type="entry name" value="Class I glutamine amidotransferase-like"/>
    <property type="match status" value="1"/>
</dbReference>
<evidence type="ECO:0000256" key="4">
    <source>
        <dbReference type="ARBA" id="ARBA00022598"/>
    </source>
</evidence>
<dbReference type="HAMAP" id="MF_01209">
    <property type="entry name" value="CPSase_S_chain"/>
    <property type="match status" value="1"/>
</dbReference>